<dbReference type="AlphaFoldDB" id="A0A1M5ZXZ3"/>
<evidence type="ECO:0000313" key="2">
    <source>
        <dbReference type="Proteomes" id="UP000183954"/>
    </source>
</evidence>
<protein>
    <submittedName>
        <fullName evidence="1">Phage integrase, N-terminal SAM-like domain</fullName>
    </submittedName>
</protein>
<keyword evidence="2" id="KW-1185">Reference proteome</keyword>
<dbReference type="STRING" id="1121420.SAMN02746098_03808"/>
<dbReference type="EMBL" id="FQXJ01000016">
    <property type="protein sequence ID" value="SHI29134.1"/>
    <property type="molecule type" value="Genomic_DNA"/>
</dbReference>
<dbReference type="Proteomes" id="UP000183954">
    <property type="component" value="Unassembled WGS sequence"/>
</dbReference>
<sequence length="1078" mass="123781">MAIRVPWDEHETALLIESCQKYDSGVITKKEVIRGLSTTLRNRAAQKGIEIDDVFRNENGIAMQFSIISSLIHHQKSGLHGASKLFKDMAELYNNDRLAFDKILMEAKNMADNESSMQNQYISWLSTQVSPDQMSELYFTYSEVESFCRHIKVLKKPLFETTDIKTVAAVKQTIESNMVFRFKHKSQLQKMSSAMKYYYSWIKDNQNPLSEEAVTSTLPDDTEIIVPIQNRQENISDKNDPLKSTNVEYLLFVDFRKPTSYAFTSTEYFQYFGERYDEINNWTHLYIQLLQCLLKNYSNIIYDLKGCSLSERGRVDISGSAGICRMAAPKQFADGLYVETNLSASNIVDKIRLILDKCNVDYDNIVIAYTAKKDSAQKDESVVPTRRRANSADGADFFDWLTTVQGMSKNTGHNYVSAVAGCEKYAKEHHIEPWQLYKTDDAEVVKTVVSTLMGDDDFCSYNAQQHNRFSAALRRFLEYHTGEPLVTAQTNSYSKGIIHCRRNNSASNEFYTWLTQVQGMATTTARSYCSAINNCESFSKEHNLDVGQFYGANDFRVVKEASEVLMSNAAFRDYNDQQRNRFRAAMKKYVEFISGDKDTICTAKDEPQVDLTQYEELLFEKYQKGFRIESSLEMRRFRNFWEIKYSAPLEETDETMRKYIRRLTIQHKDFVYLPEAMVDAETQQRLLAYIEHCFSNGKNAIYYDALYKEFEIEFQRQRVNNADMLKTYLDYTNEGNYVINRGYLATDRSVEVDPTDEVRDYVITYGAPMQTDDLLKALSQIPRDKIIWAVAGSNSAEFVRNQKGEYFHADIVDLTTAELDNITDLIQNAINEKDFIGGNELIETISAKYPSILERYPYLTQLGMRDVIGYKLRDVFSFKGKIISALGEDLSMSDVFADYAKSHAHFTITQLNALKTELDTPIYFDSVYRNSLRIDKENFVSKEQANFDSIATDAAIDRFCVGDYITISEIRLFGSFPYACFPWNGFLLEHYVSDYSKTYKLLHAGFNAGTPVGAIVKRTSKFENFDELITSALADSTISLNKQDALQYLCDNGFLVRRSYAAIEQILVNANAQRSQKG</sequence>
<dbReference type="RefSeq" id="WP_073031291.1">
    <property type="nucleotide sequence ID" value="NZ_FQXJ01000016.1"/>
</dbReference>
<reference evidence="2" key="1">
    <citation type="submission" date="2016-11" db="EMBL/GenBank/DDBJ databases">
        <authorList>
            <person name="Varghese N."/>
            <person name="Submissions S."/>
        </authorList>
    </citation>
    <scope>NUCLEOTIDE SEQUENCE [LARGE SCALE GENOMIC DNA]</scope>
    <source>
        <strain evidence="2">DSM 15449</strain>
    </source>
</reference>
<name>A0A1M5ZXZ3_9FIRM</name>
<proteinExistence type="predicted"/>
<evidence type="ECO:0000313" key="1">
    <source>
        <dbReference type="EMBL" id="SHI29134.1"/>
    </source>
</evidence>
<gene>
    <name evidence="1" type="ORF">SAMN02746098_03808</name>
</gene>
<accession>A0A1M5ZXZ3</accession>
<organism evidence="1 2">
    <name type="scientific">Desulfosporosinus lacus DSM 15449</name>
    <dbReference type="NCBI Taxonomy" id="1121420"/>
    <lineage>
        <taxon>Bacteria</taxon>
        <taxon>Bacillati</taxon>
        <taxon>Bacillota</taxon>
        <taxon>Clostridia</taxon>
        <taxon>Eubacteriales</taxon>
        <taxon>Desulfitobacteriaceae</taxon>
        <taxon>Desulfosporosinus</taxon>
    </lineage>
</organism>
<dbReference type="OrthoDB" id="1832727at2"/>